<dbReference type="Pfam" id="PF16976">
    <property type="entry name" value="RcpC"/>
    <property type="match status" value="1"/>
</dbReference>
<gene>
    <name evidence="2" type="primary">cpaB</name>
    <name evidence="2" type="ORF">QLQ16_03435</name>
</gene>
<protein>
    <submittedName>
        <fullName evidence="2">Flp pilus assembly protein CpaB</fullName>
    </submittedName>
</protein>
<dbReference type="SMART" id="SM00858">
    <property type="entry name" value="SAF"/>
    <property type="match status" value="1"/>
</dbReference>
<comment type="caution">
    <text evidence="2">The sequence shown here is derived from an EMBL/GenBank/DDBJ whole genome shotgun (WGS) entry which is preliminary data.</text>
</comment>
<accession>A0ABT6X441</accession>
<dbReference type="CDD" id="cd11614">
    <property type="entry name" value="SAF_CpaB_FlgA_like"/>
    <property type="match status" value="1"/>
</dbReference>
<sequence>MRNIRVVVMLLLAVGLGIAAVVMAALWLNSKSSVLTSHVVVSTEDLQIGTRLQANMVELVDWPSTSLIKNPMTSVDQAVDRVVTMPVFKGEPILTSKLATKGETGGLSAVLQDGRRAVTVKVNEIVGVAGFALPGTFVDVMVNAVDEKNSQVSKIVIERIKVLAVAQDVSNLETKPKVVNAVTLEVTPAQAEKIDLARSIGSLSLVLRSQVDMKSVSTGGARKNDLLETAESTLGNVSSALGSVFAGVKPPAAKPPKTNVRAAMVPPQNTAPAPETTEVIRGLNKTTE</sequence>
<evidence type="ECO:0000313" key="3">
    <source>
        <dbReference type="Proteomes" id="UP001431902"/>
    </source>
</evidence>
<reference evidence="2" key="1">
    <citation type="submission" date="2023-05" db="EMBL/GenBank/DDBJ databases">
        <title>Limnohabitans sp. strain HM2-2 Genome sequencing and assembly.</title>
        <authorList>
            <person name="Jung Y."/>
        </authorList>
    </citation>
    <scope>NUCLEOTIDE SEQUENCE</scope>
    <source>
        <strain evidence="2">HM2-2</strain>
    </source>
</reference>
<feature type="domain" description="SAF" evidence="1">
    <location>
        <begin position="37"/>
        <end position="99"/>
    </location>
</feature>
<name>A0ABT6X441_9BURK</name>
<dbReference type="EMBL" id="JASGBH010000002">
    <property type="protein sequence ID" value="MDI9232882.1"/>
    <property type="molecule type" value="Genomic_DNA"/>
</dbReference>
<dbReference type="InterPro" id="IPR017592">
    <property type="entry name" value="Pilus_assmbl_Flp-typ_CpaB"/>
</dbReference>
<evidence type="ECO:0000259" key="1">
    <source>
        <dbReference type="SMART" id="SM00858"/>
    </source>
</evidence>
<dbReference type="RefSeq" id="WP_283223287.1">
    <property type="nucleotide sequence ID" value="NZ_JASGBH010000002.1"/>
</dbReference>
<dbReference type="Pfam" id="PF08666">
    <property type="entry name" value="SAF"/>
    <property type="match status" value="1"/>
</dbReference>
<organism evidence="2 3">
    <name type="scientific">Limnohabitans lacus</name>
    <dbReference type="NCBI Taxonomy" id="3045173"/>
    <lineage>
        <taxon>Bacteria</taxon>
        <taxon>Pseudomonadati</taxon>
        <taxon>Pseudomonadota</taxon>
        <taxon>Betaproteobacteria</taxon>
        <taxon>Burkholderiales</taxon>
        <taxon>Comamonadaceae</taxon>
        <taxon>Limnohabitans</taxon>
    </lineage>
</organism>
<dbReference type="Proteomes" id="UP001431902">
    <property type="component" value="Unassembled WGS sequence"/>
</dbReference>
<keyword evidence="3" id="KW-1185">Reference proteome</keyword>
<dbReference type="InterPro" id="IPR031571">
    <property type="entry name" value="RcpC_dom"/>
</dbReference>
<dbReference type="NCBIfam" id="TIGR03177">
    <property type="entry name" value="pilus_cpaB"/>
    <property type="match status" value="1"/>
</dbReference>
<evidence type="ECO:0000313" key="2">
    <source>
        <dbReference type="EMBL" id="MDI9232882.1"/>
    </source>
</evidence>
<dbReference type="InterPro" id="IPR013974">
    <property type="entry name" value="SAF"/>
</dbReference>
<proteinExistence type="predicted"/>